<dbReference type="GO" id="GO:0005737">
    <property type="term" value="C:cytoplasm"/>
    <property type="evidence" value="ECO:0007669"/>
    <property type="project" value="TreeGrafter"/>
</dbReference>
<evidence type="ECO:0000256" key="4">
    <source>
        <dbReference type="ARBA" id="ARBA00022777"/>
    </source>
</evidence>
<reference evidence="8" key="3">
    <citation type="submission" date="2025-09" db="UniProtKB">
        <authorList>
            <consortium name="Ensembl"/>
        </authorList>
    </citation>
    <scope>IDENTIFICATION</scope>
</reference>
<feature type="domain" description="Protein kinase" evidence="7">
    <location>
        <begin position="32"/>
        <end position="303"/>
    </location>
</feature>
<dbReference type="Pfam" id="PF00069">
    <property type="entry name" value="Pkinase"/>
    <property type="match status" value="1"/>
</dbReference>
<evidence type="ECO:0000313" key="9">
    <source>
        <dbReference type="Proteomes" id="UP000472264"/>
    </source>
</evidence>
<keyword evidence="4" id="KW-0418">Kinase</keyword>
<dbReference type="GO" id="GO:0005524">
    <property type="term" value="F:ATP binding"/>
    <property type="evidence" value="ECO:0007669"/>
    <property type="project" value="UniProtKB-KW"/>
</dbReference>
<dbReference type="Gene3D" id="3.30.200.20">
    <property type="entry name" value="Phosphorylase Kinase, domain 1"/>
    <property type="match status" value="1"/>
</dbReference>
<dbReference type="InParanoid" id="A0A665VZJ1"/>
<dbReference type="PANTHER" id="PTHR24058:SF53">
    <property type="entry name" value="HOMEODOMAIN-INTERACTING PROTEIN KINASE 2"/>
    <property type="match status" value="1"/>
</dbReference>
<dbReference type="PANTHER" id="PTHR24058">
    <property type="entry name" value="DUAL SPECIFICITY PROTEIN KINASE"/>
    <property type="match status" value="1"/>
</dbReference>
<dbReference type="GO" id="GO:0007224">
    <property type="term" value="P:smoothened signaling pathway"/>
    <property type="evidence" value="ECO:0007669"/>
    <property type="project" value="TreeGrafter"/>
</dbReference>
<dbReference type="GO" id="GO:0004674">
    <property type="term" value="F:protein serine/threonine kinase activity"/>
    <property type="evidence" value="ECO:0007669"/>
    <property type="project" value="UniProtKB-KW"/>
</dbReference>
<keyword evidence="3" id="KW-0547">Nucleotide-binding</keyword>
<evidence type="ECO:0000256" key="3">
    <source>
        <dbReference type="ARBA" id="ARBA00022741"/>
    </source>
</evidence>
<name>A0A665VZJ1_ECHNA</name>
<keyword evidence="9" id="KW-1185">Reference proteome</keyword>
<dbReference type="Ensembl" id="ENSENLT00000038030.1">
    <property type="protein sequence ID" value="ENSENLP00000037040.1"/>
    <property type="gene ID" value="ENSENLG00000016078.1"/>
</dbReference>
<dbReference type="Proteomes" id="UP000472264">
    <property type="component" value="Chromosome 5"/>
</dbReference>
<dbReference type="PROSITE" id="PS50011">
    <property type="entry name" value="PROTEIN_KINASE_DOM"/>
    <property type="match status" value="1"/>
</dbReference>
<protein>
    <recommendedName>
        <fullName evidence="7">Protein kinase domain-containing protein</fullName>
    </recommendedName>
</protein>
<dbReference type="InterPro" id="IPR011009">
    <property type="entry name" value="Kinase-like_dom_sf"/>
</dbReference>
<dbReference type="GO" id="GO:0003714">
    <property type="term" value="F:transcription corepressor activity"/>
    <property type="evidence" value="ECO:0007669"/>
    <property type="project" value="TreeGrafter"/>
</dbReference>
<dbReference type="GO" id="GO:0046332">
    <property type="term" value="F:SMAD binding"/>
    <property type="evidence" value="ECO:0007669"/>
    <property type="project" value="TreeGrafter"/>
</dbReference>
<dbReference type="Gene3D" id="1.10.510.10">
    <property type="entry name" value="Transferase(Phosphotransferase) domain 1"/>
    <property type="match status" value="1"/>
</dbReference>
<evidence type="ECO:0000256" key="6">
    <source>
        <dbReference type="SAM" id="MobiDB-lite"/>
    </source>
</evidence>
<keyword evidence="2" id="KW-0808">Transferase</keyword>
<dbReference type="GO" id="GO:0016605">
    <property type="term" value="C:PML body"/>
    <property type="evidence" value="ECO:0007669"/>
    <property type="project" value="TreeGrafter"/>
</dbReference>
<dbReference type="SUPFAM" id="SSF56112">
    <property type="entry name" value="Protein kinase-like (PK-like)"/>
    <property type="match status" value="1"/>
</dbReference>
<dbReference type="InterPro" id="IPR000719">
    <property type="entry name" value="Prot_kinase_dom"/>
</dbReference>
<sequence>MGANSVREESSEEEKVWEIEPHEVLPGQQNVYIVEKYLAIGKFAKVTQCTKIGSTEKVAVKAMKKHLRWLAKAEARTMRKLKDFDPDKTNLIRFTEFLEYNMHGCLAFELLDISIYDLLNSTGNKPLNLYEIQSIAQQVIVAVDTLNSIGLSHSEMKPNSIMFVNRKEEPLRVKLIDLSLACNVSGLRLGIKMQPIGYRAPEVMLGIKLTNTVDMWSLGCIMALMYLGQNLLPHEYTIAKGSKPHPYSDEIIIFEDMVRLHHEKMNNTEYEDTEPFLNFLKQMLSVDPQERITPKKALQHCFIATTKLNPDHLSNSEEDEQKKISSSPNEQDALCKLHF</sequence>
<feature type="region of interest" description="Disordered" evidence="6">
    <location>
        <begin position="312"/>
        <end position="332"/>
    </location>
</feature>
<dbReference type="GO" id="GO:0003713">
    <property type="term" value="F:transcription coactivator activity"/>
    <property type="evidence" value="ECO:0007669"/>
    <property type="project" value="TreeGrafter"/>
</dbReference>
<keyword evidence="5" id="KW-0067">ATP-binding</keyword>
<dbReference type="AlphaFoldDB" id="A0A665VZJ1"/>
<dbReference type="GO" id="GO:0042771">
    <property type="term" value="P:intrinsic apoptotic signaling pathway in response to DNA damage by p53 class mediator"/>
    <property type="evidence" value="ECO:0007669"/>
    <property type="project" value="TreeGrafter"/>
</dbReference>
<accession>A0A665VZJ1</accession>
<reference evidence="8" key="2">
    <citation type="submission" date="2025-08" db="UniProtKB">
        <authorList>
            <consortium name="Ensembl"/>
        </authorList>
    </citation>
    <scope>IDENTIFICATION</scope>
</reference>
<evidence type="ECO:0000256" key="5">
    <source>
        <dbReference type="ARBA" id="ARBA00022840"/>
    </source>
</evidence>
<evidence type="ECO:0000259" key="7">
    <source>
        <dbReference type="PROSITE" id="PS50011"/>
    </source>
</evidence>
<evidence type="ECO:0000313" key="8">
    <source>
        <dbReference type="Ensembl" id="ENSENLP00000037040.1"/>
    </source>
</evidence>
<dbReference type="GO" id="GO:0004713">
    <property type="term" value="F:protein tyrosine kinase activity"/>
    <property type="evidence" value="ECO:0007669"/>
    <property type="project" value="TreeGrafter"/>
</dbReference>
<keyword evidence="1" id="KW-0723">Serine/threonine-protein kinase</keyword>
<dbReference type="GO" id="GO:0045944">
    <property type="term" value="P:positive regulation of transcription by RNA polymerase II"/>
    <property type="evidence" value="ECO:0007669"/>
    <property type="project" value="TreeGrafter"/>
</dbReference>
<evidence type="ECO:0000256" key="1">
    <source>
        <dbReference type="ARBA" id="ARBA00022527"/>
    </source>
</evidence>
<organism evidence="8 9">
    <name type="scientific">Echeneis naucrates</name>
    <name type="common">Live sharksucker</name>
    <dbReference type="NCBI Taxonomy" id="173247"/>
    <lineage>
        <taxon>Eukaryota</taxon>
        <taxon>Metazoa</taxon>
        <taxon>Chordata</taxon>
        <taxon>Craniata</taxon>
        <taxon>Vertebrata</taxon>
        <taxon>Euteleostomi</taxon>
        <taxon>Actinopterygii</taxon>
        <taxon>Neopterygii</taxon>
        <taxon>Teleostei</taxon>
        <taxon>Neoteleostei</taxon>
        <taxon>Acanthomorphata</taxon>
        <taxon>Carangaria</taxon>
        <taxon>Carangiformes</taxon>
        <taxon>Echeneidae</taxon>
        <taxon>Echeneis</taxon>
    </lineage>
</organism>
<evidence type="ECO:0000256" key="2">
    <source>
        <dbReference type="ARBA" id="ARBA00022679"/>
    </source>
</evidence>
<reference evidence="8" key="1">
    <citation type="submission" date="2021-04" db="EMBL/GenBank/DDBJ databases">
        <authorList>
            <consortium name="Wellcome Sanger Institute Data Sharing"/>
        </authorList>
    </citation>
    <scope>NUCLEOTIDE SEQUENCE [LARGE SCALE GENOMIC DNA]</scope>
</reference>
<dbReference type="InterPro" id="IPR050494">
    <property type="entry name" value="Ser_Thr_dual-spec_kinase"/>
</dbReference>
<dbReference type="OMA" id="PHEYTIA"/>
<proteinExistence type="predicted"/>
<dbReference type="SMART" id="SM00220">
    <property type="entry name" value="S_TKc"/>
    <property type="match status" value="1"/>
</dbReference>